<protein>
    <submittedName>
        <fullName evidence="2">Uncharacterized protein</fullName>
    </submittedName>
</protein>
<feature type="region of interest" description="Disordered" evidence="1">
    <location>
        <begin position="80"/>
        <end position="102"/>
    </location>
</feature>
<evidence type="ECO:0000313" key="3">
    <source>
        <dbReference type="Proteomes" id="UP000233414"/>
    </source>
</evidence>
<dbReference type="AlphaFoldDB" id="A0A2N1UNM6"/>
<reference evidence="2 3" key="1">
    <citation type="journal article" date="2017" name="ISME J.">
        <title>Potential for microbial H2 and metal transformations associated with novel bacteria and archaea in deep terrestrial subsurface sediments.</title>
        <authorList>
            <person name="Hernsdorf A.W."/>
            <person name="Amano Y."/>
            <person name="Miyakawa K."/>
            <person name="Ise K."/>
            <person name="Suzuki Y."/>
            <person name="Anantharaman K."/>
            <person name="Probst A."/>
            <person name="Burstein D."/>
            <person name="Thomas B.C."/>
            <person name="Banfield J.F."/>
        </authorList>
    </citation>
    <scope>NUCLEOTIDE SEQUENCE [LARGE SCALE GENOMIC DNA]</scope>
    <source>
        <strain evidence="2">HGW-Kuenenbacteria-1</strain>
    </source>
</reference>
<accession>A0A2N1UNM6</accession>
<feature type="compositionally biased region" description="Acidic residues" evidence="1">
    <location>
        <begin position="82"/>
        <end position="102"/>
    </location>
</feature>
<proteinExistence type="predicted"/>
<evidence type="ECO:0000313" key="2">
    <source>
        <dbReference type="EMBL" id="PKL72435.1"/>
    </source>
</evidence>
<dbReference type="Proteomes" id="UP000233414">
    <property type="component" value="Unassembled WGS sequence"/>
</dbReference>
<organism evidence="2 3">
    <name type="scientific">Candidatus Kuenenbacteria bacterium HGW-Kuenenbacteria-1</name>
    <dbReference type="NCBI Taxonomy" id="2013812"/>
    <lineage>
        <taxon>Bacteria</taxon>
        <taxon>Candidatus Kueneniibacteriota</taxon>
    </lineage>
</organism>
<gene>
    <name evidence="2" type="ORF">CVV26_01555</name>
</gene>
<name>A0A2N1UNM6_9BACT</name>
<dbReference type="EMBL" id="PGYQ01000005">
    <property type="protein sequence ID" value="PKL72435.1"/>
    <property type="molecule type" value="Genomic_DNA"/>
</dbReference>
<comment type="caution">
    <text evidence="2">The sequence shown here is derived from an EMBL/GenBank/DDBJ whole genome shotgun (WGS) entry which is preliminary data.</text>
</comment>
<sequence length="102" mass="12114">MSQALENLKQIIIQTNVSEEDKNDILVFLPIFPKEVIETLTEYFLKEPKLIIEFNKNFKSKLKVLTGMNDDEFDKAIRKEEPEEFLEESETEEENLEEDEEE</sequence>
<evidence type="ECO:0000256" key="1">
    <source>
        <dbReference type="SAM" id="MobiDB-lite"/>
    </source>
</evidence>